<comment type="caution">
    <text evidence="3">The sequence shown here is derived from an EMBL/GenBank/DDBJ whole genome shotgun (WGS) entry which is preliminary data.</text>
</comment>
<evidence type="ECO:0000256" key="1">
    <source>
        <dbReference type="SAM" id="Phobius"/>
    </source>
</evidence>
<feature type="transmembrane region" description="Helical" evidence="1">
    <location>
        <begin position="82"/>
        <end position="100"/>
    </location>
</feature>
<feature type="transmembrane region" description="Helical" evidence="1">
    <location>
        <begin position="43"/>
        <end position="61"/>
    </location>
</feature>
<proteinExistence type="predicted"/>
<evidence type="ECO:0000259" key="2">
    <source>
        <dbReference type="Pfam" id="PF07331"/>
    </source>
</evidence>
<dbReference type="AlphaFoldDB" id="A0A645DKH4"/>
<name>A0A645DKH4_9ZZZZ</name>
<feature type="transmembrane region" description="Helical" evidence="1">
    <location>
        <begin position="128"/>
        <end position="151"/>
    </location>
</feature>
<gene>
    <name evidence="3" type="ORF">SDC9_136921</name>
</gene>
<reference evidence="3" key="1">
    <citation type="submission" date="2019-08" db="EMBL/GenBank/DDBJ databases">
        <authorList>
            <person name="Kucharzyk K."/>
            <person name="Murdoch R.W."/>
            <person name="Higgins S."/>
            <person name="Loffler F."/>
        </authorList>
    </citation>
    <scope>NUCLEOTIDE SEQUENCE</scope>
</reference>
<accession>A0A645DKH4</accession>
<evidence type="ECO:0000313" key="3">
    <source>
        <dbReference type="EMBL" id="MPM89806.1"/>
    </source>
</evidence>
<organism evidence="3">
    <name type="scientific">bioreactor metagenome</name>
    <dbReference type="NCBI Taxonomy" id="1076179"/>
    <lineage>
        <taxon>unclassified sequences</taxon>
        <taxon>metagenomes</taxon>
        <taxon>ecological metagenomes</taxon>
    </lineage>
</organism>
<dbReference type="EMBL" id="VSSQ01037180">
    <property type="protein sequence ID" value="MPM89806.1"/>
    <property type="molecule type" value="Genomic_DNA"/>
</dbReference>
<feature type="transmembrane region" description="Helical" evidence="1">
    <location>
        <begin position="12"/>
        <end position="31"/>
    </location>
</feature>
<feature type="domain" description="DUF1468" evidence="2">
    <location>
        <begin position="12"/>
        <end position="152"/>
    </location>
</feature>
<dbReference type="InterPro" id="IPR009936">
    <property type="entry name" value="DUF1468"/>
</dbReference>
<keyword evidence="1" id="KW-0812">Transmembrane</keyword>
<sequence length="157" mass="17436">MTIKPVNKGNFWFGVSMLALSLAGIGHTFWGSWTKNAGEAAKFFPRCIYAGLLIMGAALIVQELTKRIPPEPKALKDMKWTYPVVYTMAGILFFLTVYYIGPMVGIFLYLLSMMLAFALEPKRDLTKILIIAACCTAAVYLVFTKLILLVLPGSLLF</sequence>
<dbReference type="Pfam" id="PF07331">
    <property type="entry name" value="TctB"/>
    <property type="match status" value="1"/>
</dbReference>
<keyword evidence="1" id="KW-0472">Membrane</keyword>
<keyword evidence="1" id="KW-1133">Transmembrane helix</keyword>
<protein>
    <recommendedName>
        <fullName evidence="2">DUF1468 domain-containing protein</fullName>
    </recommendedName>
</protein>